<evidence type="ECO:0000313" key="3">
    <source>
        <dbReference type="EMBL" id="CDW40002.1"/>
    </source>
</evidence>
<dbReference type="GO" id="GO:0005737">
    <property type="term" value="C:cytoplasm"/>
    <property type="evidence" value="ECO:0007669"/>
    <property type="project" value="InterPro"/>
</dbReference>
<feature type="domain" description="BAR" evidence="2">
    <location>
        <begin position="40"/>
        <end position="278"/>
    </location>
</feature>
<evidence type="ECO:0000256" key="1">
    <source>
        <dbReference type="SAM" id="MobiDB-lite"/>
    </source>
</evidence>
<dbReference type="AlphaFoldDB" id="A0A0K2UQ58"/>
<evidence type="ECO:0000259" key="2">
    <source>
        <dbReference type="PROSITE" id="PS51021"/>
    </source>
</evidence>
<sequence>MENIYRAMGDAGSFLTKAVQDSHITDEANTMLTRAKQFTEEKLGKAERTENDPFYELLSKQTDVTKGYSEKIIRDTEAVLIPNPAARLETFMFENVPVDKIGITNTRLSNLEYLGTDMIEAGNEFGAETPYGSALIRVGQTEKSLGEIEREYIRGGHTGLIAPLQNFLDDDMKNIIRSRKVLENKRLDLDASKNKVRKCRGMTIQTQAESELRTAQRDYDMQVELTKKLMEGLSVVQTHHLRYLQDFVEAQCKYYAGCHQTMQELQGELNGTMTIIPGQTASLFQSSNASNNSNNPNEKSNNNNNSVLESNGPEGLQQINLSSPPPPPSAPVSRGQADFF</sequence>
<dbReference type="InterPro" id="IPR004148">
    <property type="entry name" value="BAR_dom"/>
</dbReference>
<dbReference type="SMART" id="SM00721">
    <property type="entry name" value="BAR"/>
    <property type="match status" value="1"/>
</dbReference>
<proteinExistence type="predicted"/>
<dbReference type="Pfam" id="PF03114">
    <property type="entry name" value="BAR"/>
    <property type="match status" value="1"/>
</dbReference>
<feature type="compositionally biased region" description="Low complexity" evidence="1">
    <location>
        <begin position="286"/>
        <end position="311"/>
    </location>
</feature>
<dbReference type="InterPro" id="IPR027267">
    <property type="entry name" value="AH/BAR_dom_sf"/>
</dbReference>
<dbReference type="PROSITE" id="PS51021">
    <property type="entry name" value="BAR"/>
    <property type="match status" value="1"/>
</dbReference>
<feature type="region of interest" description="Disordered" evidence="1">
    <location>
        <begin position="285"/>
        <end position="340"/>
    </location>
</feature>
<dbReference type="Gene3D" id="1.20.1270.60">
    <property type="entry name" value="Arfaptin homology (AH) domain/BAR domain"/>
    <property type="match status" value="1"/>
</dbReference>
<reference evidence="3" key="1">
    <citation type="submission" date="2014-05" db="EMBL/GenBank/DDBJ databases">
        <authorList>
            <person name="Chronopoulou M."/>
        </authorList>
    </citation>
    <scope>NUCLEOTIDE SEQUENCE</scope>
    <source>
        <tissue evidence="3">Whole organism</tissue>
    </source>
</reference>
<accession>A0A0K2UQ58</accession>
<organism evidence="3">
    <name type="scientific">Lepeophtheirus salmonis</name>
    <name type="common">Salmon louse</name>
    <name type="synonym">Caligus salmonis</name>
    <dbReference type="NCBI Taxonomy" id="72036"/>
    <lineage>
        <taxon>Eukaryota</taxon>
        <taxon>Metazoa</taxon>
        <taxon>Ecdysozoa</taxon>
        <taxon>Arthropoda</taxon>
        <taxon>Crustacea</taxon>
        <taxon>Multicrustacea</taxon>
        <taxon>Hexanauplia</taxon>
        <taxon>Copepoda</taxon>
        <taxon>Siphonostomatoida</taxon>
        <taxon>Caligidae</taxon>
        <taxon>Lepeophtheirus</taxon>
    </lineage>
</organism>
<protein>
    <recommendedName>
        <fullName evidence="2">BAR domain-containing protein</fullName>
    </recommendedName>
</protein>
<dbReference type="OrthoDB" id="14167at2759"/>
<name>A0A0K2UQ58_LEPSM</name>
<dbReference type="SUPFAM" id="SSF103657">
    <property type="entry name" value="BAR/IMD domain-like"/>
    <property type="match status" value="1"/>
</dbReference>
<dbReference type="EMBL" id="HACA01022641">
    <property type="protein sequence ID" value="CDW40002.1"/>
    <property type="molecule type" value="Transcribed_RNA"/>
</dbReference>